<feature type="compositionally biased region" description="Basic residues" evidence="1">
    <location>
        <begin position="94"/>
        <end position="110"/>
    </location>
</feature>
<gene>
    <name evidence="2" type="ORF">Xseb_14045</name>
</gene>
<dbReference type="EMBL" id="LOKL01000120">
    <property type="protein sequence ID" value="MBZ3925082.1"/>
    <property type="molecule type" value="Genomic_DNA"/>
</dbReference>
<dbReference type="AlphaFoldDB" id="A0AAW4RLK7"/>
<proteinExistence type="predicted"/>
<sequence>MTTLRSIAQAQHHLDATLLMRMGQRRHRPIRRPFRCDLTKPLGRARRARWASVIPDAPCAGASCSRSAQASNRRPSPPASRAATACRSNANRPHPQRRVRALRKILRRTTRSPSPGRLRARCGMGSSAGAGRFR</sequence>
<dbReference type="Proteomes" id="UP000825388">
    <property type="component" value="Unassembled WGS sequence"/>
</dbReference>
<reference evidence="2" key="1">
    <citation type="submission" date="2015-12" db="EMBL/GenBank/DDBJ databases">
        <authorList>
            <person name="Bansal K."/>
            <person name="Midha S."/>
            <person name="Patil P.B."/>
        </authorList>
    </citation>
    <scope>NUCLEOTIDE SEQUENCE</scope>
    <source>
        <strain evidence="2">LMG867</strain>
    </source>
</reference>
<feature type="region of interest" description="Disordered" evidence="1">
    <location>
        <begin position="58"/>
        <end position="134"/>
    </location>
</feature>
<evidence type="ECO:0000313" key="2">
    <source>
        <dbReference type="EMBL" id="MBZ3925082.1"/>
    </source>
</evidence>
<name>A0AAW4RLK7_XANCI</name>
<organism evidence="2 3">
    <name type="scientific">Xanthomonas citri pv. sesbaniae</name>
    <dbReference type="NCBI Taxonomy" id="473425"/>
    <lineage>
        <taxon>Bacteria</taxon>
        <taxon>Pseudomonadati</taxon>
        <taxon>Pseudomonadota</taxon>
        <taxon>Gammaproteobacteria</taxon>
        <taxon>Lysobacterales</taxon>
        <taxon>Lysobacteraceae</taxon>
        <taxon>Xanthomonas</taxon>
    </lineage>
</organism>
<accession>A0AAW4RLK7</accession>
<protein>
    <submittedName>
        <fullName evidence="2">Uncharacterized protein</fullName>
    </submittedName>
</protein>
<comment type="caution">
    <text evidence="2">The sequence shown here is derived from an EMBL/GenBank/DDBJ whole genome shotgun (WGS) entry which is preliminary data.</text>
</comment>
<evidence type="ECO:0000313" key="3">
    <source>
        <dbReference type="Proteomes" id="UP000825388"/>
    </source>
</evidence>
<feature type="compositionally biased region" description="Low complexity" evidence="1">
    <location>
        <begin position="65"/>
        <end position="88"/>
    </location>
</feature>
<evidence type="ECO:0000256" key="1">
    <source>
        <dbReference type="SAM" id="MobiDB-lite"/>
    </source>
</evidence>